<accession>A0A481Z457</accession>
<organism evidence="1">
    <name type="scientific">Pithovirus LCPAC103</name>
    <dbReference type="NCBI Taxonomy" id="2506588"/>
    <lineage>
        <taxon>Viruses</taxon>
        <taxon>Pithoviruses</taxon>
    </lineage>
</organism>
<reference evidence="1" key="1">
    <citation type="journal article" date="2019" name="MBio">
        <title>Virus Genomes from Deep Sea Sediments Expand the Ocean Megavirome and Support Independent Origins of Viral Gigantism.</title>
        <authorList>
            <person name="Backstrom D."/>
            <person name="Yutin N."/>
            <person name="Jorgensen S.L."/>
            <person name="Dharamshi J."/>
            <person name="Homa F."/>
            <person name="Zaremba-Niedwiedzka K."/>
            <person name="Spang A."/>
            <person name="Wolf Y.I."/>
            <person name="Koonin E.V."/>
            <person name="Ettema T.J."/>
        </authorList>
    </citation>
    <scope>NUCLEOTIDE SEQUENCE</scope>
</reference>
<name>A0A481Z457_9VIRU</name>
<protein>
    <submittedName>
        <fullName evidence="1">Uncharacterized protein</fullName>
    </submittedName>
</protein>
<dbReference type="EMBL" id="MK500480">
    <property type="protein sequence ID" value="QBK90376.1"/>
    <property type="molecule type" value="Genomic_DNA"/>
</dbReference>
<gene>
    <name evidence="1" type="ORF">LCPAC103_00570</name>
</gene>
<evidence type="ECO:0000313" key="1">
    <source>
        <dbReference type="EMBL" id="QBK90376.1"/>
    </source>
</evidence>
<sequence length="178" mass="20822">MELTQADKFSKVMCELCDNVSAMVGDMYELGHKRIHPNLLNAIKAYLLDKNIDTIMGKFIEGSVGFWDQMRNHKEEFFVNNVSKVFGDLPYPKEIKEFSNLFLLREPDGTRLLIKDDRDLIWEHFDSMISICIVDIHQQRHPSIKKVEGKGKAVYTRSFYPEIKLAEQARLLKVKLEW</sequence>
<proteinExistence type="predicted"/>